<dbReference type="HOGENOM" id="CLU_1938719_0_0_1"/>
<dbReference type="OrthoDB" id="5215911at2759"/>
<evidence type="ECO:0000313" key="2">
    <source>
        <dbReference type="Proteomes" id="UP000006702"/>
    </source>
</evidence>
<sequence length="130" mass="14493">MHGILQLDDVDNARDEKTQENFWDWPGAQGSFLSPMAAGTQAIQQGRRASYRTLGTRNVILVVLFLFLYEETKYSKVVEGVSASVGLAGHAQQVSVDNLKADCKPDLEYPASRVQTNTAGHHELDHKHWI</sequence>
<evidence type="ECO:0000313" key="1">
    <source>
        <dbReference type="EMBL" id="EAW16581.1"/>
    </source>
</evidence>
<dbReference type="Proteomes" id="UP000006702">
    <property type="component" value="Unassembled WGS sequence"/>
</dbReference>
<proteinExistence type="predicted"/>
<dbReference type="KEGG" id="nfi:NFIA_059340"/>
<name>A1DP60_NEOFI</name>
<dbReference type="RefSeq" id="XP_001258478.1">
    <property type="nucleotide sequence ID" value="XM_001258477.1"/>
</dbReference>
<dbReference type="VEuPathDB" id="FungiDB:NFIA_059340"/>
<dbReference type="AlphaFoldDB" id="A1DP60"/>
<dbReference type="EMBL" id="DS027698">
    <property type="protein sequence ID" value="EAW16581.1"/>
    <property type="molecule type" value="Genomic_DNA"/>
</dbReference>
<keyword evidence="2" id="KW-1185">Reference proteome</keyword>
<protein>
    <submittedName>
        <fullName evidence="1">Uncharacterized protein</fullName>
    </submittedName>
</protein>
<dbReference type="GeneID" id="4584994"/>
<gene>
    <name evidence="1" type="ORF">NFIA_059340</name>
</gene>
<reference evidence="2" key="1">
    <citation type="journal article" date="2008" name="PLoS Genet.">
        <title>Genomic islands in the pathogenic filamentous fungus Aspergillus fumigatus.</title>
        <authorList>
            <person name="Fedorova N.D."/>
            <person name="Khaldi N."/>
            <person name="Joardar V.S."/>
            <person name="Maiti R."/>
            <person name="Amedeo P."/>
            <person name="Anderson M.J."/>
            <person name="Crabtree J."/>
            <person name="Silva J.C."/>
            <person name="Badger J.H."/>
            <person name="Albarraq A."/>
            <person name="Angiuoli S."/>
            <person name="Bussey H."/>
            <person name="Bowyer P."/>
            <person name="Cotty P.J."/>
            <person name="Dyer P.S."/>
            <person name="Egan A."/>
            <person name="Galens K."/>
            <person name="Fraser-Liggett C.M."/>
            <person name="Haas B.J."/>
            <person name="Inman J.M."/>
            <person name="Kent R."/>
            <person name="Lemieux S."/>
            <person name="Malavazi I."/>
            <person name="Orvis J."/>
            <person name="Roemer T."/>
            <person name="Ronning C.M."/>
            <person name="Sundaram J.P."/>
            <person name="Sutton G."/>
            <person name="Turner G."/>
            <person name="Venter J.C."/>
            <person name="White O.R."/>
            <person name="Whitty B.R."/>
            <person name="Youngman P."/>
            <person name="Wolfe K.H."/>
            <person name="Goldman G.H."/>
            <person name="Wortman J.R."/>
            <person name="Jiang B."/>
            <person name="Denning D.W."/>
            <person name="Nierman W.C."/>
        </authorList>
    </citation>
    <scope>NUCLEOTIDE SEQUENCE [LARGE SCALE GENOMIC DNA]</scope>
    <source>
        <strain evidence="2">ATCC 1020 / DSM 3700 / CBS 544.65 / FGSC A1164 / JCM 1740 / NRRL 181 / WB 181</strain>
    </source>
</reference>
<accession>A1DP60</accession>
<organism evidence="1 2">
    <name type="scientific">Neosartorya fischeri (strain ATCC 1020 / DSM 3700 / CBS 544.65 / FGSC A1164 / JCM 1740 / NRRL 181 / WB 181)</name>
    <name type="common">Aspergillus fischerianus</name>
    <dbReference type="NCBI Taxonomy" id="331117"/>
    <lineage>
        <taxon>Eukaryota</taxon>
        <taxon>Fungi</taxon>
        <taxon>Dikarya</taxon>
        <taxon>Ascomycota</taxon>
        <taxon>Pezizomycotina</taxon>
        <taxon>Eurotiomycetes</taxon>
        <taxon>Eurotiomycetidae</taxon>
        <taxon>Eurotiales</taxon>
        <taxon>Aspergillaceae</taxon>
        <taxon>Aspergillus</taxon>
        <taxon>Aspergillus subgen. Fumigati</taxon>
    </lineage>
</organism>